<evidence type="ECO:0000256" key="1">
    <source>
        <dbReference type="SAM" id="Phobius"/>
    </source>
</evidence>
<dbReference type="EMBL" id="MFLC01000035">
    <property type="protein sequence ID" value="OGG54628.1"/>
    <property type="molecule type" value="Genomic_DNA"/>
</dbReference>
<feature type="transmembrane region" description="Helical" evidence="1">
    <location>
        <begin position="12"/>
        <end position="31"/>
    </location>
</feature>
<keyword evidence="1" id="KW-1133">Transmembrane helix</keyword>
<proteinExistence type="predicted"/>
<gene>
    <name evidence="2" type="ORF">A3D62_00615</name>
</gene>
<accession>A0A1F6CZN2</accession>
<feature type="transmembrane region" description="Helical" evidence="1">
    <location>
        <begin position="84"/>
        <end position="104"/>
    </location>
</feature>
<organism evidence="2 3">
    <name type="scientific">Candidatus Kaiserbacteria bacterium RIFCSPHIGHO2_02_FULL_49_11</name>
    <dbReference type="NCBI Taxonomy" id="1798489"/>
    <lineage>
        <taxon>Bacteria</taxon>
        <taxon>Candidatus Kaiseribacteriota</taxon>
    </lineage>
</organism>
<name>A0A1F6CZN2_9BACT</name>
<evidence type="ECO:0000313" key="2">
    <source>
        <dbReference type="EMBL" id="OGG54628.1"/>
    </source>
</evidence>
<comment type="caution">
    <text evidence="2">The sequence shown here is derived from an EMBL/GenBank/DDBJ whole genome shotgun (WGS) entry which is preliminary data.</text>
</comment>
<dbReference type="AlphaFoldDB" id="A0A1F6CZN2"/>
<reference evidence="2 3" key="1">
    <citation type="journal article" date="2016" name="Nat. Commun.">
        <title>Thousands of microbial genomes shed light on interconnected biogeochemical processes in an aquifer system.</title>
        <authorList>
            <person name="Anantharaman K."/>
            <person name="Brown C.T."/>
            <person name="Hug L.A."/>
            <person name="Sharon I."/>
            <person name="Castelle C.J."/>
            <person name="Probst A.J."/>
            <person name="Thomas B.C."/>
            <person name="Singh A."/>
            <person name="Wilkins M.J."/>
            <person name="Karaoz U."/>
            <person name="Brodie E.L."/>
            <person name="Williams K.H."/>
            <person name="Hubbard S.S."/>
            <person name="Banfield J.F."/>
        </authorList>
    </citation>
    <scope>NUCLEOTIDE SEQUENCE [LARGE SCALE GENOMIC DNA]</scope>
</reference>
<evidence type="ECO:0000313" key="3">
    <source>
        <dbReference type="Proteomes" id="UP000177659"/>
    </source>
</evidence>
<keyword evidence="1" id="KW-0812">Transmembrane</keyword>
<dbReference type="Proteomes" id="UP000177659">
    <property type="component" value="Unassembled WGS sequence"/>
</dbReference>
<protein>
    <submittedName>
        <fullName evidence="2">Uncharacterized protein</fullName>
    </submittedName>
</protein>
<feature type="transmembrane region" description="Helical" evidence="1">
    <location>
        <begin position="51"/>
        <end position="72"/>
    </location>
</feature>
<sequence length="109" mass="12220">MQPSFFQKIGPAVHSAALLTAVFLAGLIPYAEETPLFKNWLKATFTHHWLGKGALALLVFFFLSIIFSALWRNKKWEPRAIGRLVAAETLLVGLSALTLLGYFFQHAFL</sequence>
<keyword evidence="1" id="KW-0472">Membrane</keyword>